<dbReference type="KEGG" id="tbi:Tbis_1678"/>
<dbReference type="AlphaFoldDB" id="D6YB31"/>
<dbReference type="RefSeq" id="WP_013131924.1">
    <property type="nucleotide sequence ID" value="NC_014165.1"/>
</dbReference>
<evidence type="ECO:0000313" key="3">
    <source>
        <dbReference type="Proteomes" id="UP000006640"/>
    </source>
</evidence>
<feature type="compositionally biased region" description="Pro residues" evidence="1">
    <location>
        <begin position="65"/>
        <end position="83"/>
    </location>
</feature>
<dbReference type="Proteomes" id="UP000006640">
    <property type="component" value="Chromosome"/>
</dbReference>
<dbReference type="STRING" id="469371.Tbis_1678"/>
<dbReference type="EMBL" id="CP001874">
    <property type="protein sequence ID" value="ADG88391.1"/>
    <property type="molecule type" value="Genomic_DNA"/>
</dbReference>
<sequence>MNGDEESTPAHRERMLCPSCLGSGRVIVDRAAVLGLSAGTAGVNEQCTDCFGEGFLHYETRIARPCPPGSPDQVPEPPEPGVR</sequence>
<gene>
    <name evidence="2" type="ordered locus">Tbis_1678</name>
</gene>
<keyword evidence="3" id="KW-1185">Reference proteome</keyword>
<dbReference type="SUPFAM" id="SSF57938">
    <property type="entry name" value="DnaJ/Hsp40 cysteine-rich domain"/>
    <property type="match status" value="1"/>
</dbReference>
<dbReference type="HOGENOM" id="CLU_2541471_0_0_11"/>
<name>D6YB31_THEBD</name>
<dbReference type="InterPro" id="IPR036410">
    <property type="entry name" value="HSP_DnaJ_Cys-rich_dom_sf"/>
</dbReference>
<evidence type="ECO:0000313" key="2">
    <source>
        <dbReference type="EMBL" id="ADG88391.1"/>
    </source>
</evidence>
<accession>D6YB31</accession>
<reference evidence="2 3" key="1">
    <citation type="submission" date="2010-01" db="EMBL/GenBank/DDBJ databases">
        <title>The complete genome of Thermobispora bispora DSM 43833.</title>
        <authorList>
            <consortium name="US DOE Joint Genome Institute (JGI-PGF)"/>
            <person name="Lucas S."/>
            <person name="Copeland A."/>
            <person name="Lapidus A."/>
            <person name="Glavina del Rio T."/>
            <person name="Dalin E."/>
            <person name="Tice H."/>
            <person name="Bruce D."/>
            <person name="Goodwin L."/>
            <person name="Pitluck S."/>
            <person name="Kyrpides N."/>
            <person name="Mavromatis K."/>
            <person name="Ivanova N."/>
            <person name="Mikhailova N."/>
            <person name="Chertkov O."/>
            <person name="Brettin T."/>
            <person name="Detter J.C."/>
            <person name="Han C."/>
            <person name="Larimer F."/>
            <person name="Land M."/>
            <person name="Hauser L."/>
            <person name="Markowitz V."/>
            <person name="Cheng J.-F."/>
            <person name="Hugenholtz P."/>
            <person name="Woyke T."/>
            <person name="Wu D."/>
            <person name="Jando M."/>
            <person name="Schneider S."/>
            <person name="Klenk H.-P."/>
            <person name="Eisen J.A."/>
        </authorList>
    </citation>
    <scope>NUCLEOTIDE SEQUENCE [LARGE SCALE GENOMIC DNA]</scope>
    <source>
        <strain evidence="3">ATCC 19993 / DSM 43833 / CBS 139.67 / JCM 10125 / KCTC 9307 / NBRC 14880 / R51</strain>
    </source>
</reference>
<feature type="region of interest" description="Disordered" evidence="1">
    <location>
        <begin position="64"/>
        <end position="83"/>
    </location>
</feature>
<proteinExistence type="predicted"/>
<evidence type="ECO:0000256" key="1">
    <source>
        <dbReference type="SAM" id="MobiDB-lite"/>
    </source>
</evidence>
<protein>
    <submittedName>
        <fullName evidence="2">Uncharacterized protein</fullName>
    </submittedName>
</protein>
<organism evidence="2 3">
    <name type="scientific">Thermobispora bispora (strain ATCC 19993 / DSM 43833 / CBS 139.67 / JCM 10125 / KCTC 9307 / NBRC 14880 / R51)</name>
    <dbReference type="NCBI Taxonomy" id="469371"/>
    <lineage>
        <taxon>Bacteria</taxon>
        <taxon>Bacillati</taxon>
        <taxon>Actinomycetota</taxon>
        <taxon>Actinomycetes</taxon>
        <taxon>Streptosporangiales</taxon>
        <taxon>Streptosporangiaceae</taxon>
        <taxon>Thermobispora</taxon>
    </lineage>
</organism>